<evidence type="ECO:0000256" key="5">
    <source>
        <dbReference type="ARBA" id="ARBA00023002"/>
    </source>
</evidence>
<comment type="caution">
    <text evidence="10">The sequence shown here is derived from an EMBL/GenBank/DDBJ whole genome shotgun (WGS) entry which is preliminary data.</text>
</comment>
<feature type="transmembrane region" description="Helical" evidence="8">
    <location>
        <begin position="161"/>
        <end position="188"/>
    </location>
</feature>
<feature type="transmembrane region" description="Helical" evidence="8">
    <location>
        <begin position="200"/>
        <end position="222"/>
    </location>
</feature>
<feature type="transmembrane region" description="Helical" evidence="8">
    <location>
        <begin position="357"/>
        <end position="381"/>
    </location>
</feature>
<evidence type="ECO:0000313" key="11">
    <source>
        <dbReference type="Proteomes" id="UP000310458"/>
    </source>
</evidence>
<feature type="transmembrane region" description="Helical" evidence="8">
    <location>
        <begin position="73"/>
        <end position="95"/>
    </location>
</feature>
<feature type="transmembrane region" description="Helical" evidence="8">
    <location>
        <begin position="393"/>
        <end position="416"/>
    </location>
</feature>
<feature type="transmembrane region" description="Helical" evidence="8">
    <location>
        <begin position="574"/>
        <end position="594"/>
    </location>
</feature>
<keyword evidence="3 7" id="KW-0812">Transmembrane</keyword>
<dbReference type="Proteomes" id="UP000310458">
    <property type="component" value="Unassembled WGS sequence"/>
</dbReference>
<feature type="transmembrane region" description="Helical" evidence="8">
    <location>
        <begin position="475"/>
        <end position="493"/>
    </location>
</feature>
<feature type="transmembrane region" description="Helical" evidence="8">
    <location>
        <begin position="131"/>
        <end position="149"/>
    </location>
</feature>
<evidence type="ECO:0000313" key="10">
    <source>
        <dbReference type="EMBL" id="TLP94503.1"/>
    </source>
</evidence>
<dbReference type="GO" id="GO:0008137">
    <property type="term" value="F:NADH dehydrogenase (ubiquinone) activity"/>
    <property type="evidence" value="ECO:0007669"/>
    <property type="project" value="InterPro"/>
</dbReference>
<dbReference type="PANTHER" id="PTHR42682">
    <property type="entry name" value="HYDROGENASE-4 COMPONENT F"/>
    <property type="match status" value="1"/>
</dbReference>
<feature type="transmembrane region" description="Helical" evidence="8">
    <location>
        <begin position="322"/>
        <end position="345"/>
    </location>
</feature>
<dbReference type="InterPro" id="IPR001750">
    <property type="entry name" value="ND/Mrp_TM"/>
</dbReference>
<comment type="subcellular location">
    <subcellularLocation>
        <location evidence="1">Cell membrane</location>
        <topology evidence="1">Multi-pass membrane protein</topology>
    </subcellularLocation>
    <subcellularLocation>
        <location evidence="7">Membrane</location>
        <topology evidence="7">Multi-pass membrane protein</topology>
    </subcellularLocation>
</comment>
<dbReference type="Pfam" id="PF00361">
    <property type="entry name" value="Proton_antipo_M"/>
    <property type="match status" value="1"/>
</dbReference>
<proteinExistence type="predicted"/>
<dbReference type="GO" id="GO:0042773">
    <property type="term" value="P:ATP synthesis coupled electron transport"/>
    <property type="evidence" value="ECO:0007669"/>
    <property type="project" value="InterPro"/>
</dbReference>
<keyword evidence="11" id="KW-1185">Reference proteome</keyword>
<dbReference type="PANTHER" id="PTHR42682:SF4">
    <property type="entry name" value="NADH-UBIQUINONE_PLASTOQUINONE"/>
    <property type="match status" value="1"/>
</dbReference>
<evidence type="ECO:0000256" key="4">
    <source>
        <dbReference type="ARBA" id="ARBA00022989"/>
    </source>
</evidence>
<dbReference type="OrthoDB" id="9768329at2"/>
<feature type="transmembrane region" description="Helical" evidence="8">
    <location>
        <begin position="294"/>
        <end position="316"/>
    </location>
</feature>
<organism evidence="10 11">
    <name type="scientific">Nesterenkonia salmonea</name>
    <dbReference type="NCBI Taxonomy" id="1804987"/>
    <lineage>
        <taxon>Bacteria</taxon>
        <taxon>Bacillati</taxon>
        <taxon>Actinomycetota</taxon>
        <taxon>Actinomycetes</taxon>
        <taxon>Micrococcales</taxon>
        <taxon>Micrococcaceae</taxon>
        <taxon>Nesterenkonia</taxon>
    </lineage>
</organism>
<evidence type="ECO:0000259" key="9">
    <source>
        <dbReference type="Pfam" id="PF00361"/>
    </source>
</evidence>
<accession>A0A5R9BA01</accession>
<dbReference type="PRINTS" id="PR01437">
    <property type="entry name" value="NUOXDRDTASE4"/>
</dbReference>
<feature type="transmembrane region" description="Helical" evidence="8">
    <location>
        <begin position="266"/>
        <end position="287"/>
    </location>
</feature>
<feature type="transmembrane region" description="Helical" evidence="8">
    <location>
        <begin position="437"/>
        <end position="455"/>
    </location>
</feature>
<feature type="transmembrane region" description="Helical" evidence="8">
    <location>
        <begin position="6"/>
        <end position="23"/>
    </location>
</feature>
<dbReference type="InterPro" id="IPR052175">
    <property type="entry name" value="ComplexI-like_HydComp"/>
</dbReference>
<name>A0A5R9BA01_9MICC</name>
<dbReference type="InterPro" id="IPR003918">
    <property type="entry name" value="NADH_UbQ_OxRdtase"/>
</dbReference>
<dbReference type="AlphaFoldDB" id="A0A5R9BA01"/>
<feature type="transmembrane region" description="Helical" evidence="8">
    <location>
        <begin position="35"/>
        <end position="53"/>
    </location>
</feature>
<dbReference type="EMBL" id="VAVZ01000034">
    <property type="protein sequence ID" value="TLP94503.1"/>
    <property type="molecule type" value="Genomic_DNA"/>
</dbReference>
<keyword evidence="4 8" id="KW-1133">Transmembrane helix</keyword>
<feature type="transmembrane region" description="Helical" evidence="8">
    <location>
        <begin position="107"/>
        <end position="125"/>
    </location>
</feature>
<keyword evidence="5" id="KW-0560">Oxidoreductase</keyword>
<evidence type="ECO:0000256" key="8">
    <source>
        <dbReference type="SAM" id="Phobius"/>
    </source>
</evidence>
<feature type="domain" description="NADH:quinone oxidoreductase/Mrp antiporter transmembrane" evidence="9">
    <location>
        <begin position="125"/>
        <end position="350"/>
    </location>
</feature>
<dbReference type="GO" id="GO:0016491">
    <property type="term" value="F:oxidoreductase activity"/>
    <property type="evidence" value="ECO:0007669"/>
    <property type="project" value="UniProtKB-KW"/>
</dbReference>
<sequence length="597" mass="60963">MLIALSLLMPFAVTGVIALAGTLGPARAHRVRRTAAMLSPLTVLPAGVLTLVAPDAELEVPWLLFGTAFSMDAAARALTLIAVLLYGAALMAVTWVKLRDAERGSGALSAFLMVCFAGNIGTYLAADAVSFYLAFAVMSFSAAGLVIHYRHQAARRATRIYLVMSVISETAILAGLILTASAGGYLVADAPAAVAASEHTGLIVVLLLIGFGVKAGTVPLHVWLPLAHPAAPPAASAVLSGAMVKAGLMGWIRFLPLGDPAIPAATGQTLLALALIGAFAAVVAGVLQSDPKVVLAYSTISQMGFITALVAVAMLVPEVSGAATAAAVLYAVHHGLAKGALFLGVPVVKHYAGGRTGILVALGMAGAALAVAGAPLTSGAYGKYVSKEAVEGITVLGLGLDQILPLVATGSTLLLMRFAWVITRAERAPRRRPDGELFSWLGVCAAGVAVPWIIGLRWIPQAGDFSWTASALWDATWPILLGVGLGAAVAFAARRGLLPQRLSADGQTVPPGDIVVAEESLLVRGGRRTSAGLDAAHGVTASVRSRGAGGAHRVAEWTRRGASRAEAAVGSWEGSGVVIVALTAVTVVLVMWAGGAW</sequence>
<evidence type="ECO:0000256" key="1">
    <source>
        <dbReference type="ARBA" id="ARBA00004651"/>
    </source>
</evidence>
<gene>
    <name evidence="10" type="ORF">FEF26_11920</name>
</gene>
<protein>
    <recommendedName>
        <fullName evidence="9">NADH:quinone oxidoreductase/Mrp antiporter transmembrane domain-containing protein</fullName>
    </recommendedName>
</protein>
<evidence type="ECO:0000256" key="7">
    <source>
        <dbReference type="RuleBase" id="RU000320"/>
    </source>
</evidence>
<evidence type="ECO:0000256" key="2">
    <source>
        <dbReference type="ARBA" id="ARBA00022475"/>
    </source>
</evidence>
<keyword evidence="6 8" id="KW-0472">Membrane</keyword>
<evidence type="ECO:0000256" key="6">
    <source>
        <dbReference type="ARBA" id="ARBA00023136"/>
    </source>
</evidence>
<feature type="transmembrane region" description="Helical" evidence="8">
    <location>
        <begin position="234"/>
        <end position="254"/>
    </location>
</feature>
<reference evidence="10 11" key="1">
    <citation type="submission" date="2019-05" db="EMBL/GenBank/DDBJ databases">
        <title>Nesterenkonia sp. GY074 isolated from the Southern Atlantic Ocean.</title>
        <authorList>
            <person name="Zhang G."/>
        </authorList>
    </citation>
    <scope>NUCLEOTIDE SEQUENCE [LARGE SCALE GENOMIC DNA]</scope>
    <source>
        <strain evidence="10 11">GY074</strain>
    </source>
</reference>
<keyword evidence="2" id="KW-1003">Cell membrane</keyword>
<dbReference type="GO" id="GO:0005886">
    <property type="term" value="C:plasma membrane"/>
    <property type="evidence" value="ECO:0007669"/>
    <property type="project" value="UniProtKB-SubCell"/>
</dbReference>
<evidence type="ECO:0000256" key="3">
    <source>
        <dbReference type="ARBA" id="ARBA00022692"/>
    </source>
</evidence>